<dbReference type="InterPro" id="IPR011010">
    <property type="entry name" value="DNA_brk_join_enz"/>
</dbReference>
<dbReference type="RefSeq" id="WP_338250572.1">
    <property type="nucleotide sequence ID" value="NZ_BSRI01000001.1"/>
</dbReference>
<keyword evidence="4" id="KW-1185">Reference proteome</keyword>
<comment type="caution">
    <text evidence="3">The sequence shown here is derived from an EMBL/GenBank/DDBJ whole genome shotgun (WGS) entry which is preliminary data.</text>
</comment>
<evidence type="ECO:0000259" key="2">
    <source>
        <dbReference type="PROSITE" id="PS51898"/>
    </source>
</evidence>
<evidence type="ECO:0000313" key="4">
    <source>
        <dbReference type="Proteomes" id="UP001344906"/>
    </source>
</evidence>
<accession>A0ABQ6FSR9</accession>
<dbReference type="InterPro" id="IPR002104">
    <property type="entry name" value="Integrase_catalytic"/>
</dbReference>
<dbReference type="SUPFAM" id="SSF56349">
    <property type="entry name" value="DNA breaking-rejoining enzymes"/>
    <property type="match status" value="1"/>
</dbReference>
<protein>
    <recommendedName>
        <fullName evidence="2">Tyr recombinase domain-containing protein</fullName>
    </recommendedName>
</protein>
<evidence type="ECO:0000256" key="1">
    <source>
        <dbReference type="ARBA" id="ARBA00023172"/>
    </source>
</evidence>
<dbReference type="PROSITE" id="PS51898">
    <property type="entry name" value="TYR_RECOMBINASE"/>
    <property type="match status" value="1"/>
</dbReference>
<sequence>MLRSLEGQFLRNQVMLLLAYDGALRREELVTLEPRDFDFAYRQIRVRAEHAKNGRE</sequence>
<keyword evidence="1" id="KW-0233">DNA recombination</keyword>
<organism evidence="3 4">
    <name type="scientific">Dictyobacter halimunensis</name>
    <dbReference type="NCBI Taxonomy" id="3026934"/>
    <lineage>
        <taxon>Bacteria</taxon>
        <taxon>Bacillati</taxon>
        <taxon>Chloroflexota</taxon>
        <taxon>Ktedonobacteria</taxon>
        <taxon>Ktedonobacterales</taxon>
        <taxon>Dictyobacteraceae</taxon>
        <taxon>Dictyobacter</taxon>
    </lineage>
</organism>
<dbReference type="Proteomes" id="UP001344906">
    <property type="component" value="Unassembled WGS sequence"/>
</dbReference>
<dbReference type="EMBL" id="BSRI01000001">
    <property type="protein sequence ID" value="GLV55851.1"/>
    <property type="molecule type" value="Genomic_DNA"/>
</dbReference>
<dbReference type="InterPro" id="IPR013762">
    <property type="entry name" value="Integrase-like_cat_sf"/>
</dbReference>
<dbReference type="Gene3D" id="1.10.443.10">
    <property type="entry name" value="Intergrase catalytic core"/>
    <property type="match status" value="1"/>
</dbReference>
<evidence type="ECO:0000313" key="3">
    <source>
        <dbReference type="EMBL" id="GLV55851.1"/>
    </source>
</evidence>
<gene>
    <name evidence="3" type="ORF">KDH_26950</name>
</gene>
<name>A0ABQ6FSR9_9CHLR</name>
<reference evidence="3 4" key="1">
    <citation type="submission" date="2023-02" db="EMBL/GenBank/DDBJ databases">
        <title>Dictyobacter halimunensis sp. nov., a new member of the class Ktedonobacteria from forest soil in a geothermal area.</title>
        <authorList>
            <person name="Rachmania M.K."/>
            <person name="Ningsih F."/>
            <person name="Sakai Y."/>
            <person name="Yabe S."/>
            <person name="Yokota A."/>
            <person name="Sjamsuridzal W."/>
        </authorList>
    </citation>
    <scope>NUCLEOTIDE SEQUENCE [LARGE SCALE GENOMIC DNA]</scope>
    <source>
        <strain evidence="3 4">S3.2.2.5</strain>
    </source>
</reference>
<proteinExistence type="predicted"/>
<feature type="domain" description="Tyr recombinase" evidence="2">
    <location>
        <begin position="1"/>
        <end position="56"/>
    </location>
</feature>